<evidence type="ECO:0000256" key="2">
    <source>
        <dbReference type="ARBA" id="ARBA00023136"/>
    </source>
</evidence>
<keyword evidence="6" id="KW-1185">Reference proteome</keyword>
<feature type="compositionally biased region" description="Basic and acidic residues" evidence="3">
    <location>
        <begin position="177"/>
        <end position="245"/>
    </location>
</feature>
<evidence type="ECO:0008006" key="7">
    <source>
        <dbReference type="Google" id="ProtNLM"/>
    </source>
</evidence>
<evidence type="ECO:0000256" key="4">
    <source>
        <dbReference type="SAM" id="Phobius"/>
    </source>
</evidence>
<feature type="region of interest" description="Disordered" evidence="3">
    <location>
        <begin position="1"/>
        <end position="329"/>
    </location>
</feature>
<dbReference type="PANTHER" id="PTHR31234:SF42">
    <property type="entry name" value="LATE EMBRYOGENESIS ABUNDANT (LEA) HYDROXYPROLINE-RICH GLYCOPROTEIN FAMILY"/>
    <property type="match status" value="1"/>
</dbReference>
<comment type="subcellular location">
    <subcellularLocation>
        <location evidence="1">Membrane</location>
    </subcellularLocation>
</comment>
<evidence type="ECO:0000256" key="3">
    <source>
        <dbReference type="SAM" id="MobiDB-lite"/>
    </source>
</evidence>
<keyword evidence="4" id="KW-0812">Transmembrane</keyword>
<dbReference type="GO" id="GO:0005886">
    <property type="term" value="C:plasma membrane"/>
    <property type="evidence" value="ECO:0007669"/>
    <property type="project" value="TreeGrafter"/>
</dbReference>
<feature type="compositionally biased region" description="Basic and acidic residues" evidence="3">
    <location>
        <begin position="263"/>
        <end position="285"/>
    </location>
</feature>
<reference evidence="5 6" key="1">
    <citation type="submission" date="2024-03" db="EMBL/GenBank/DDBJ databases">
        <authorList>
            <person name="Martinez-Hernandez J."/>
        </authorList>
    </citation>
    <scope>NUCLEOTIDE SEQUENCE [LARGE SCALE GENOMIC DNA]</scope>
</reference>
<organism evidence="5 6">
    <name type="scientific">Lupinus luteus</name>
    <name type="common">European yellow lupine</name>
    <dbReference type="NCBI Taxonomy" id="3873"/>
    <lineage>
        <taxon>Eukaryota</taxon>
        <taxon>Viridiplantae</taxon>
        <taxon>Streptophyta</taxon>
        <taxon>Embryophyta</taxon>
        <taxon>Tracheophyta</taxon>
        <taxon>Spermatophyta</taxon>
        <taxon>Magnoliopsida</taxon>
        <taxon>eudicotyledons</taxon>
        <taxon>Gunneridae</taxon>
        <taxon>Pentapetalae</taxon>
        <taxon>rosids</taxon>
        <taxon>fabids</taxon>
        <taxon>Fabales</taxon>
        <taxon>Fabaceae</taxon>
        <taxon>Papilionoideae</taxon>
        <taxon>50 kb inversion clade</taxon>
        <taxon>genistoids sensu lato</taxon>
        <taxon>core genistoids</taxon>
        <taxon>Genisteae</taxon>
        <taxon>Lupinus</taxon>
    </lineage>
</organism>
<feature type="transmembrane region" description="Helical" evidence="4">
    <location>
        <begin position="341"/>
        <end position="366"/>
    </location>
</feature>
<keyword evidence="2 4" id="KW-0472">Membrane</keyword>
<dbReference type="EMBL" id="CAXHTB010000018">
    <property type="protein sequence ID" value="CAL0325095.1"/>
    <property type="molecule type" value="Genomic_DNA"/>
</dbReference>
<protein>
    <recommendedName>
        <fullName evidence="7">Late embryogenesis abundant protein LEA-2 subgroup domain-containing protein</fullName>
    </recommendedName>
</protein>
<gene>
    <name evidence="5" type="ORF">LLUT_LOCUS26155</name>
</gene>
<keyword evidence="4" id="KW-1133">Transmembrane helix</keyword>
<sequence>MNSRETNPHFSRPRHGHQDHQQLPILTVPNQEHHGQPPPSLPLGVPPPIQQEDQPYHPHFPLNPQQEDQPYRPHFPRQQRDHQQPQISQVPSREKRGRTSRGGTGKQRDDQPYLPLGAYGGEPQSQEKGDRTPPREKHDGSPPREKRDRIPRGGAGKRDDKLYLPLGAYGGQPKLRGKGDRTPPREKRERSPPREKRERSPPQEKHDRIPRGGAHTEQEDQPHPVPQEHQDQLPHEGSHKQHEDQPYLIPRAYGGWPPRKAHIQHEDQPHQLAQERRGQKPHEGVPPRVNFQEQSPKPPGSSMQPPPKRHHGHHKKPDLGRRPLNMGEDSSQKSKACTWCGIVFCLIFWLVIIIGGLIVLIVYLVFRPKSPHFDVSSVTLNAAYLDLGYLLNADVTLLANFTNPNKRVHVDFSSVIIYLYYGNTLISTQYVEPFSAARNQSRFAAIHMVTSQVQLPLKESQLMMKQMESNGILLDVLGVFRAKSKLGRILRYSYNLHGYCNIMLTRPPDGVLLKKKCRAKR</sequence>
<feature type="compositionally biased region" description="Basic and acidic residues" evidence="3">
    <location>
        <begin position="125"/>
        <end position="162"/>
    </location>
</feature>
<feature type="compositionally biased region" description="Pro residues" evidence="3">
    <location>
        <begin position="36"/>
        <end position="49"/>
    </location>
</feature>
<comment type="caution">
    <text evidence="5">The sequence shown here is derived from an EMBL/GenBank/DDBJ whole genome shotgun (WGS) entry which is preliminary data.</text>
</comment>
<accession>A0AAV1XVH8</accession>
<dbReference type="AlphaFoldDB" id="A0AAV1XVH8"/>
<feature type="compositionally biased region" description="Basic residues" evidence="3">
    <location>
        <begin position="307"/>
        <end position="316"/>
    </location>
</feature>
<proteinExistence type="predicted"/>
<dbReference type="PANTHER" id="PTHR31234">
    <property type="entry name" value="LATE EMBRYOGENESIS ABUNDANT (LEA) HYDROXYPROLINE-RICH GLYCOPROTEIN FAMILY"/>
    <property type="match status" value="1"/>
</dbReference>
<dbReference type="GO" id="GO:0098542">
    <property type="term" value="P:defense response to other organism"/>
    <property type="evidence" value="ECO:0007669"/>
    <property type="project" value="InterPro"/>
</dbReference>
<dbReference type="InterPro" id="IPR044839">
    <property type="entry name" value="NDR1-like"/>
</dbReference>
<evidence type="ECO:0000313" key="5">
    <source>
        <dbReference type="EMBL" id="CAL0325095.1"/>
    </source>
</evidence>
<evidence type="ECO:0000256" key="1">
    <source>
        <dbReference type="ARBA" id="ARBA00004370"/>
    </source>
</evidence>
<name>A0AAV1XVH8_LUPLU</name>
<evidence type="ECO:0000313" key="6">
    <source>
        <dbReference type="Proteomes" id="UP001497480"/>
    </source>
</evidence>
<dbReference type="Proteomes" id="UP001497480">
    <property type="component" value="Unassembled WGS sequence"/>
</dbReference>